<organism evidence="11">
    <name type="scientific">Ganoderma boninense</name>
    <dbReference type="NCBI Taxonomy" id="34458"/>
    <lineage>
        <taxon>Eukaryota</taxon>
        <taxon>Fungi</taxon>
        <taxon>Dikarya</taxon>
        <taxon>Basidiomycota</taxon>
        <taxon>Agaricomycotina</taxon>
        <taxon>Agaricomycetes</taxon>
        <taxon>Polyporales</taxon>
        <taxon>Polyporaceae</taxon>
        <taxon>Ganoderma</taxon>
    </lineage>
</organism>
<feature type="compositionally biased region" description="Acidic residues" evidence="8">
    <location>
        <begin position="1829"/>
        <end position="1839"/>
    </location>
</feature>
<keyword evidence="4" id="KW-0645">Protease</keyword>
<evidence type="ECO:0000256" key="6">
    <source>
        <dbReference type="ARBA" id="ARBA00022801"/>
    </source>
</evidence>
<protein>
    <recommendedName>
        <fullName evidence="3">ubiquitinyl hydrolase 1</fullName>
        <ecNumber evidence="3">3.4.19.12</ecNumber>
    </recommendedName>
</protein>
<dbReference type="SMART" id="SM00695">
    <property type="entry name" value="DUSP"/>
    <property type="match status" value="1"/>
</dbReference>
<keyword evidence="7" id="KW-0788">Thiol protease</keyword>
<keyword evidence="5" id="KW-0833">Ubl conjugation pathway</keyword>
<dbReference type="CDD" id="cd02674">
    <property type="entry name" value="Peptidase_C19R"/>
    <property type="match status" value="1"/>
</dbReference>
<keyword evidence="6 11" id="KW-0378">Hydrolase</keyword>
<dbReference type="SUPFAM" id="SSF54001">
    <property type="entry name" value="Cysteine proteinases"/>
    <property type="match status" value="1"/>
</dbReference>
<evidence type="ECO:0000256" key="8">
    <source>
        <dbReference type="SAM" id="MobiDB-lite"/>
    </source>
</evidence>
<dbReference type="EMBL" id="LR726020">
    <property type="protein sequence ID" value="VWO96938.1"/>
    <property type="molecule type" value="Genomic_DNA"/>
</dbReference>
<dbReference type="Pfam" id="PF06337">
    <property type="entry name" value="DUSP"/>
    <property type="match status" value="1"/>
</dbReference>
<feature type="compositionally biased region" description="Basic residues" evidence="8">
    <location>
        <begin position="105"/>
        <end position="121"/>
    </location>
</feature>
<feature type="region of interest" description="Disordered" evidence="8">
    <location>
        <begin position="251"/>
        <end position="276"/>
    </location>
</feature>
<feature type="region of interest" description="Disordered" evidence="8">
    <location>
        <begin position="1773"/>
        <end position="1858"/>
    </location>
</feature>
<evidence type="ECO:0000256" key="2">
    <source>
        <dbReference type="ARBA" id="ARBA00009085"/>
    </source>
</evidence>
<accession>A0A5K1JWV3</accession>
<dbReference type="Gene3D" id="3.90.70.10">
    <property type="entry name" value="Cysteine proteinases"/>
    <property type="match status" value="2"/>
</dbReference>
<dbReference type="PROSITE" id="PS00972">
    <property type="entry name" value="USP_1"/>
    <property type="match status" value="1"/>
</dbReference>
<dbReference type="GO" id="GO:0004843">
    <property type="term" value="F:cysteine-type deubiquitinase activity"/>
    <property type="evidence" value="ECO:0007669"/>
    <property type="project" value="UniProtKB-EC"/>
</dbReference>
<feature type="compositionally biased region" description="Low complexity" evidence="8">
    <location>
        <begin position="583"/>
        <end position="594"/>
    </location>
</feature>
<proteinExistence type="inferred from homology"/>
<dbReference type="GO" id="GO:0006508">
    <property type="term" value="P:proteolysis"/>
    <property type="evidence" value="ECO:0007669"/>
    <property type="project" value="UniProtKB-KW"/>
</dbReference>
<feature type="region of interest" description="Disordered" evidence="8">
    <location>
        <begin position="105"/>
        <end position="133"/>
    </location>
</feature>
<dbReference type="GO" id="GO:0016192">
    <property type="term" value="P:vesicle-mediated transport"/>
    <property type="evidence" value="ECO:0007669"/>
    <property type="project" value="InterPro"/>
</dbReference>
<feature type="domain" description="USP" evidence="9">
    <location>
        <begin position="968"/>
        <end position="1665"/>
    </location>
</feature>
<feature type="compositionally biased region" description="Acidic residues" evidence="8">
    <location>
        <begin position="1807"/>
        <end position="1817"/>
    </location>
</feature>
<name>A0A5K1JWV3_9APHY</name>
<dbReference type="InterPro" id="IPR043987">
    <property type="entry name" value="CCZ1/INTU/HSP4_longin_1"/>
</dbReference>
<gene>
    <name evidence="11" type="primary">A0A095CIZ4</name>
</gene>
<dbReference type="InterPro" id="IPR050185">
    <property type="entry name" value="Ub_carboxyl-term_hydrolase"/>
</dbReference>
<feature type="region of interest" description="Disordered" evidence="8">
    <location>
        <begin position="1689"/>
        <end position="1753"/>
    </location>
</feature>
<feature type="region of interest" description="Disordered" evidence="8">
    <location>
        <begin position="894"/>
        <end position="916"/>
    </location>
</feature>
<dbReference type="Pfam" id="PF19031">
    <property type="entry name" value="Intu_longin_1"/>
    <property type="match status" value="1"/>
</dbReference>
<comment type="similarity">
    <text evidence="2">Belongs to the peptidase C19 family.</text>
</comment>
<evidence type="ECO:0000256" key="3">
    <source>
        <dbReference type="ARBA" id="ARBA00012759"/>
    </source>
</evidence>
<dbReference type="InterPro" id="IPR006615">
    <property type="entry name" value="Pept_C19_DUSP"/>
</dbReference>
<feature type="compositionally biased region" description="Acidic residues" evidence="8">
    <location>
        <begin position="1791"/>
        <end position="1800"/>
    </location>
</feature>
<evidence type="ECO:0000256" key="7">
    <source>
        <dbReference type="ARBA" id="ARBA00022807"/>
    </source>
</evidence>
<dbReference type="PANTHER" id="PTHR21646:SF24">
    <property type="entry name" value="UBIQUITIN CARBOXYL-TERMINAL HYDROLASE"/>
    <property type="match status" value="1"/>
</dbReference>
<feature type="region of interest" description="Disordered" evidence="8">
    <location>
        <begin position="289"/>
        <end position="332"/>
    </location>
</feature>
<dbReference type="PROSITE" id="PS50235">
    <property type="entry name" value="USP_3"/>
    <property type="match status" value="1"/>
</dbReference>
<feature type="compositionally biased region" description="Pro residues" evidence="8">
    <location>
        <begin position="900"/>
        <end position="911"/>
    </location>
</feature>
<evidence type="ECO:0000256" key="1">
    <source>
        <dbReference type="ARBA" id="ARBA00000707"/>
    </source>
</evidence>
<feature type="compositionally biased region" description="Pro residues" evidence="8">
    <location>
        <begin position="1736"/>
        <end position="1750"/>
    </location>
</feature>
<dbReference type="InterPro" id="IPR038765">
    <property type="entry name" value="Papain-like_cys_pep_sf"/>
</dbReference>
<dbReference type="InterPro" id="IPR035927">
    <property type="entry name" value="DUSP-like_sf"/>
</dbReference>
<dbReference type="PROSITE" id="PS00973">
    <property type="entry name" value="USP_2"/>
    <property type="match status" value="1"/>
</dbReference>
<reference evidence="11" key="1">
    <citation type="submission" date="2019-10" db="EMBL/GenBank/DDBJ databases">
        <authorList>
            <person name="Nor Muhammad N."/>
        </authorList>
    </citation>
    <scope>NUCLEOTIDE SEQUENCE</scope>
</reference>
<dbReference type="EC" id="3.4.19.12" evidence="3"/>
<dbReference type="PANTHER" id="PTHR21646">
    <property type="entry name" value="UBIQUITIN CARBOXYL-TERMINAL HYDROLASE"/>
    <property type="match status" value="1"/>
</dbReference>
<sequence>MSRIPPSLLYLTIYNPTLKPAFLDPDNEDAEEQAHILFYTAREHAVSRDRILRQVGLAKALVNFSEMFNAGIPCENVHSQGRRMIMISPEPNFWIHACYEVAKTPRPHPNNKGKSTPKGKAKGKEKESDQTSRPTTIYDYLDGSIHDVALRTHFQRGYEEFKLLHGSFASILSNVGQQALELQLERFFTVWAWKWDIEDDDFGTHLDVKSMKWGWPGYLTFGKGGGAPAGPSGPASLPAAPPNLEAVVEGQSDLPQAPSTGDSPRQGRRKNTLDVDTASLLEAISTESIGSYTRTPSPAPSVLSKSSQLGEFSTETSVSTGGNVSPVDDADPLEMQVNGIPQIVSARPAPELPALQITARPVRSFLWSRVYLDSPVDPTVTEMHRVLHLTQHHEFTIAIVAKDDHLLDLPQLADKVVEVIETMQFALTEESQEGEGESPLPSAVKILQPKDRHMISKDEYTYSSSPGFVSRSEHLYSGQELLRSGLDVHEVFSRGQNPQHWHIGKRGVGGTGDGEVYMEVGRKETTLTDVDNELAGVVRRLAIWISKFPPTTTTNAMLTPPSPSNSPSLIPHDPTNSRKRQRSLSMESEASTSSPKRSASQDPQTLQSNDMTAAPPPIPDTTTPDNDIDAYMAEQGEDTGVPLQQVSIPTPGLTSAQKLQRVEDALQGTMVKGETWYIVSRRWYLRWRKAMTGEEDKEGRLDEKDVGPVDNSDLCSQSGEVTSQLLEHIDCEFVPEPTWKLLEEWHGPSRLPLPRKVIERGLLHQASLELRPPKFSVHRLVPSSIPGQSIAPLEVTVSSTDKVADARRAFAEAVAPQKASAAQYRVWRIPSQAASAERLFPAETLRTCGATELTPAEATVEDEFVDSGEAFVVEFMASGQWLVDASEFAVTINGATSQNAPPPPPPPPLTQPAPLFSTGTDFFSQLQHKSPPAVSTTAVSPFKPTALASANKPSTSTRPKFQQDPGTMGLGNMGNTCFMNSALQCLVHTPELMDYFLTGVFQEELNPDNPLGMHGAIAQAFGALLSRIWDNESAMSSYTPREFKQTLQRFAPQFSGYQQHDSQELVAFLLDGLHEDLNRVLKKPYVEKPDWDGGGDKELIDLANVSWEGYMKRNDSVVVDLFQGQYQSTLVCPECSKVSITFDPFMYLTLPLPVQKKWYHDVLYVPWDLEQPHVKVPIEVNRDSSFKDVRQLLGRWMNSNPDNLLTLEIFHHKFYKNLDDSIGCDDMTDSDYIVCFELPCNAQQSRNYKPQADDPFILPVFASETSPSRAGGYNSGPALFGHPFVAVLTQEQAKDPDAMYDAVADRLHRWTKHARDLFTWEYGSRSDDMEPVHIPISGSPVRDSVTEIKENGDIITVEEPIPEEGDIVDEKPTIVQQADEDEEMNPVSAVPRKVGFKRDLFRLRVQKCGQPYGTGHSFGGNLSRFDTWEQRASSSKDGVLIRPLDALFLEFDSHMKGYYFGDEKNQWEYALWNKFDEFIHPELAASRKAASTQKQKGITLQDCLDEFTKEEKLGEDDLWYCPRCKKHQQATKRFDLWKVPDVLVVHLKRFSNSRMLRDKIDTFVDFPLDGLDLSSMVGERSVGKRLQEAGADVESLGLSDLEEPLMYDLFAVDEHLGGLGGGHYRAYALNHVTGKWYHFDDSYVMEAKADQAVNSNAYLLFYRRRTHRPIGGKSHEKIEAARVKPIAHVDPVPTQDHQLPTPPSDGSGSRGDPSVGSIPATLLEWPTPNSIVPSSPSSPPPPLENLPPPTFDDALYDQVVQPSLDGIHILGSSQLEFPNPSQEGSPSSVDAEPDLEDNDDSPFYNANDDDPLQDYPEESVRLRKATFGDSDDEGMDDATDVVMTPGESELDENDSTSS</sequence>
<evidence type="ECO:0000256" key="4">
    <source>
        <dbReference type="ARBA" id="ARBA00022670"/>
    </source>
</evidence>
<feature type="compositionally biased region" description="Acidic residues" evidence="8">
    <location>
        <begin position="1848"/>
        <end position="1858"/>
    </location>
</feature>
<dbReference type="SUPFAM" id="SSF143791">
    <property type="entry name" value="DUSP-like"/>
    <property type="match status" value="1"/>
</dbReference>
<feature type="domain" description="DUSP" evidence="10">
    <location>
        <begin position="653"/>
        <end position="758"/>
    </location>
</feature>
<feature type="compositionally biased region" description="Polar residues" evidence="8">
    <location>
        <begin position="303"/>
        <end position="323"/>
    </location>
</feature>
<feature type="compositionally biased region" description="Low complexity" evidence="8">
    <location>
        <begin position="1704"/>
        <end position="1717"/>
    </location>
</feature>
<evidence type="ECO:0000259" key="9">
    <source>
        <dbReference type="PROSITE" id="PS50235"/>
    </source>
</evidence>
<feature type="compositionally biased region" description="Low complexity" evidence="8">
    <location>
        <begin position="1726"/>
        <end position="1735"/>
    </location>
</feature>
<evidence type="ECO:0000259" key="10">
    <source>
        <dbReference type="PROSITE" id="PS51283"/>
    </source>
</evidence>
<feature type="compositionally biased region" description="Polar residues" evidence="8">
    <location>
        <begin position="1773"/>
        <end position="1788"/>
    </location>
</feature>
<feature type="region of interest" description="Disordered" evidence="8">
    <location>
        <begin position="551"/>
        <end position="628"/>
    </location>
</feature>
<dbReference type="GO" id="GO:0016579">
    <property type="term" value="P:protein deubiquitination"/>
    <property type="evidence" value="ECO:0007669"/>
    <property type="project" value="InterPro"/>
</dbReference>
<feature type="compositionally biased region" description="Polar residues" evidence="8">
    <location>
        <begin position="253"/>
        <end position="263"/>
    </location>
</feature>
<dbReference type="InterPro" id="IPR018200">
    <property type="entry name" value="USP_CS"/>
</dbReference>
<comment type="catalytic activity">
    <reaction evidence="1">
        <text>Thiol-dependent hydrolysis of ester, thioester, amide, peptide and isopeptide bonds formed by the C-terminal Gly of ubiquitin (a 76-residue protein attached to proteins as an intracellular targeting signal).</text>
        <dbReference type="EC" id="3.4.19.12"/>
    </reaction>
</comment>
<dbReference type="Pfam" id="PF00443">
    <property type="entry name" value="UCH"/>
    <property type="match status" value="1"/>
</dbReference>
<dbReference type="InterPro" id="IPR028889">
    <property type="entry name" value="USP"/>
</dbReference>
<dbReference type="Gene3D" id="3.30.2230.10">
    <property type="entry name" value="DUSP-like"/>
    <property type="match status" value="1"/>
</dbReference>
<evidence type="ECO:0000256" key="5">
    <source>
        <dbReference type="ARBA" id="ARBA00022786"/>
    </source>
</evidence>
<evidence type="ECO:0000313" key="11">
    <source>
        <dbReference type="EMBL" id="VWO96938.1"/>
    </source>
</evidence>
<feature type="compositionally biased region" description="Polar residues" evidence="8">
    <location>
        <begin position="595"/>
        <end position="611"/>
    </location>
</feature>
<dbReference type="PROSITE" id="PS51283">
    <property type="entry name" value="DUSP"/>
    <property type="match status" value="1"/>
</dbReference>
<dbReference type="InterPro" id="IPR001394">
    <property type="entry name" value="Peptidase_C19_UCH"/>
</dbReference>